<keyword evidence="3" id="KW-0732">Signal</keyword>
<evidence type="ECO:0000313" key="5">
    <source>
        <dbReference type="Proteomes" id="UP000823921"/>
    </source>
</evidence>
<dbReference type="Gene3D" id="2.60.40.10">
    <property type="entry name" value="Immunoglobulins"/>
    <property type="match status" value="1"/>
</dbReference>
<protein>
    <submittedName>
        <fullName evidence="4">Uncharacterized protein</fullName>
    </submittedName>
</protein>
<dbReference type="Proteomes" id="UP000823921">
    <property type="component" value="Unassembled WGS sequence"/>
</dbReference>
<gene>
    <name evidence="4" type="ORF">H9712_02795</name>
</gene>
<reference evidence="4" key="1">
    <citation type="journal article" date="2021" name="PeerJ">
        <title>Extensive microbial diversity within the chicken gut microbiome revealed by metagenomics and culture.</title>
        <authorList>
            <person name="Gilroy R."/>
            <person name="Ravi A."/>
            <person name="Getino M."/>
            <person name="Pursley I."/>
            <person name="Horton D.L."/>
            <person name="Alikhan N.F."/>
            <person name="Baker D."/>
            <person name="Gharbi K."/>
            <person name="Hall N."/>
            <person name="Watson M."/>
            <person name="Adriaenssens E.M."/>
            <person name="Foster-Nyarko E."/>
            <person name="Jarju S."/>
            <person name="Secka A."/>
            <person name="Antonio M."/>
            <person name="Oren A."/>
            <person name="Chaudhuri R.R."/>
            <person name="La Ragione R."/>
            <person name="Hildebrand F."/>
            <person name="Pallen M.J."/>
        </authorList>
    </citation>
    <scope>NUCLEOTIDE SEQUENCE</scope>
    <source>
        <strain evidence="4">CHK192-8294</strain>
    </source>
</reference>
<evidence type="ECO:0000313" key="4">
    <source>
        <dbReference type="EMBL" id="HJB79891.1"/>
    </source>
</evidence>
<keyword evidence="2" id="KW-0812">Transmembrane</keyword>
<reference evidence="4" key="2">
    <citation type="submission" date="2021-04" db="EMBL/GenBank/DDBJ databases">
        <authorList>
            <person name="Gilroy R."/>
        </authorList>
    </citation>
    <scope>NUCLEOTIDE SEQUENCE</scope>
    <source>
        <strain evidence="4">CHK192-8294</strain>
    </source>
</reference>
<keyword evidence="2" id="KW-1133">Transmembrane helix</keyword>
<dbReference type="PANTHER" id="PTHR35902:SF3">
    <property type="entry name" value="NPCBM-ASSOCIATED, NEW3 DOMAIN OF ALPHA-GALACTOSIDASE"/>
    <property type="match status" value="1"/>
</dbReference>
<organism evidence="4 5">
    <name type="scientific">Candidatus Flavonifractor intestinigallinarum</name>
    <dbReference type="NCBI Taxonomy" id="2838586"/>
    <lineage>
        <taxon>Bacteria</taxon>
        <taxon>Bacillati</taxon>
        <taxon>Bacillota</taxon>
        <taxon>Clostridia</taxon>
        <taxon>Eubacteriales</taxon>
        <taxon>Oscillospiraceae</taxon>
        <taxon>Flavonifractor</taxon>
    </lineage>
</organism>
<dbReference type="AlphaFoldDB" id="A0A9D2MLG8"/>
<accession>A0A9D2MLG8</accession>
<evidence type="ECO:0000256" key="3">
    <source>
        <dbReference type="SAM" id="SignalP"/>
    </source>
</evidence>
<feature type="region of interest" description="Disordered" evidence="1">
    <location>
        <begin position="802"/>
        <end position="825"/>
    </location>
</feature>
<feature type="transmembrane region" description="Helical" evidence="2">
    <location>
        <begin position="778"/>
        <end position="799"/>
    </location>
</feature>
<dbReference type="PANTHER" id="PTHR35902">
    <property type="entry name" value="S-LAYER DOMAIN-LIKE PROTEIN-RELATED"/>
    <property type="match status" value="1"/>
</dbReference>
<keyword evidence="2" id="KW-0472">Membrane</keyword>
<proteinExistence type="predicted"/>
<evidence type="ECO:0000256" key="1">
    <source>
        <dbReference type="SAM" id="MobiDB-lite"/>
    </source>
</evidence>
<sequence>MKHKIFRTGVSLLLLLAMLAAALPAVFAAEGGSNLYITGYTVTDASGRTVGSINKGSTVNITVSVKDTGDGTGSGDPTALDITKLEDSFTGGSLSVEKTSSDSAPLVYAVRLTGLTYKGVGQSLKLQVGTAGDAGSYQTLELTITEAVVYEAPTPAPDTPFTPEPGPAPMVLISRSDLDKPLESGQEVKLKVTFQNLSNTKLKSPVVTFTPSDGLLLDGGTSSFPLADIPGKKSVSLEITVKGASAIPSPAQSLGVELKFNYYNNVSNVQGSITDKISIPAIGRESVPQPVVLVTRSTLPHPLAVDETATVTLRFQNTSSTPLVKPVVAVTPSESLMILNDAATFLLPDIQPGKTATVDVQIQVARGNSSTSQTLSTELKYGYDNGGMMTQASVSDKVVVPTLAKEAVPQPVVLVTRSATGKPISAGETLPVTLTFQNAGTTALVKPVVSVTTSESLILMDPTSTFLLPDLAPGKSTSISVKVQATKELSSTNQSLNTELKYLYDNGEAMTQATSSDKVNIAANASSKSDASVPNVVVRSYSYGESSVPSGSAFPLSFTFENTGAVPISNVVVTVDGGETFTMDASTNTYYYKTLAAGASQTQEIPMRAVPTGKSGAQGLTLSFKYEYEDGEKRTQTNSDVKLSIPVYQPDRFQINAPSVPETVNMGEETELLLAYVNKGKDDLANLEATVEGEGVDTPARTQYLGNVTAGANGNIGFALTPNTEGDVKVVLKISYENADQQVQTREFPVTLHVTAPPPPEDFPDDFDPDMGEGGFPWLPVGLAVGAVVLAGGGGLLIWKKKKGGKADENNWDDWDDTPPSNEGE</sequence>
<dbReference type="InterPro" id="IPR013783">
    <property type="entry name" value="Ig-like_fold"/>
</dbReference>
<feature type="signal peptide" evidence="3">
    <location>
        <begin position="1"/>
        <end position="28"/>
    </location>
</feature>
<name>A0A9D2MLG8_9FIRM</name>
<comment type="caution">
    <text evidence="4">The sequence shown here is derived from an EMBL/GenBank/DDBJ whole genome shotgun (WGS) entry which is preliminary data.</text>
</comment>
<feature type="chain" id="PRO_5038920412" evidence="3">
    <location>
        <begin position="29"/>
        <end position="825"/>
    </location>
</feature>
<evidence type="ECO:0000256" key="2">
    <source>
        <dbReference type="SAM" id="Phobius"/>
    </source>
</evidence>
<dbReference type="EMBL" id="DWXO01000026">
    <property type="protein sequence ID" value="HJB79891.1"/>
    <property type="molecule type" value="Genomic_DNA"/>
</dbReference>